<reference evidence="11 12" key="1">
    <citation type="journal article" date="2013" name="Nature">
        <title>Insights into bilaterian evolution from three spiralian genomes.</title>
        <authorList>
            <person name="Simakov O."/>
            <person name="Marletaz F."/>
            <person name="Cho S.J."/>
            <person name="Edsinger-Gonzales E."/>
            <person name="Havlak P."/>
            <person name="Hellsten U."/>
            <person name="Kuo D.H."/>
            <person name="Larsson T."/>
            <person name="Lv J."/>
            <person name="Arendt D."/>
            <person name="Savage R."/>
            <person name="Osoegawa K."/>
            <person name="de Jong P."/>
            <person name="Grimwood J."/>
            <person name="Chapman J.A."/>
            <person name="Shapiro H."/>
            <person name="Aerts A."/>
            <person name="Otillar R.P."/>
            <person name="Terry A.Y."/>
            <person name="Boore J.L."/>
            <person name="Grigoriev I.V."/>
            <person name="Lindberg D.R."/>
            <person name="Seaver E.C."/>
            <person name="Weisblat D.A."/>
            <person name="Putnam N.H."/>
            <person name="Rokhsar D.S."/>
        </authorList>
    </citation>
    <scope>NUCLEOTIDE SEQUENCE [LARGE SCALE GENOMIC DNA]</scope>
</reference>
<accession>V4BWI4</accession>
<comment type="pathway">
    <text evidence="2">Protein modification; protein glycosylation.</text>
</comment>
<evidence type="ECO:0000256" key="2">
    <source>
        <dbReference type="ARBA" id="ARBA00004922"/>
    </source>
</evidence>
<dbReference type="PANTHER" id="PTHR19297">
    <property type="entry name" value="GLYCOSYLTRANSFERASE 14 FAMILY MEMBER"/>
    <property type="match status" value="1"/>
</dbReference>
<evidence type="ECO:0000256" key="1">
    <source>
        <dbReference type="ARBA" id="ARBA00004606"/>
    </source>
</evidence>
<keyword evidence="3" id="KW-0328">Glycosyltransferase</keyword>
<dbReference type="GO" id="GO:0016020">
    <property type="term" value="C:membrane"/>
    <property type="evidence" value="ECO:0007669"/>
    <property type="project" value="UniProtKB-SubCell"/>
</dbReference>
<comment type="similarity">
    <text evidence="10">Belongs to the glycosyltransferase 14 family.</text>
</comment>
<dbReference type="OMA" id="ISENCQL"/>
<name>V4BWI4_LOTGI</name>
<evidence type="ECO:0000256" key="7">
    <source>
        <dbReference type="ARBA" id="ARBA00022989"/>
    </source>
</evidence>
<keyword evidence="5" id="KW-0812">Transmembrane</keyword>
<protein>
    <submittedName>
        <fullName evidence="11">Uncharacterized protein</fullName>
    </submittedName>
</protein>
<dbReference type="KEGG" id="lgi:LOTGIDRAFT_119622"/>
<organism evidence="11 12">
    <name type="scientific">Lottia gigantea</name>
    <name type="common">Giant owl limpet</name>
    <dbReference type="NCBI Taxonomy" id="225164"/>
    <lineage>
        <taxon>Eukaryota</taxon>
        <taxon>Metazoa</taxon>
        <taxon>Spiralia</taxon>
        <taxon>Lophotrochozoa</taxon>
        <taxon>Mollusca</taxon>
        <taxon>Gastropoda</taxon>
        <taxon>Patellogastropoda</taxon>
        <taxon>Lottioidea</taxon>
        <taxon>Lottiidae</taxon>
        <taxon>Lottia</taxon>
    </lineage>
</organism>
<evidence type="ECO:0000256" key="9">
    <source>
        <dbReference type="ARBA" id="ARBA00023180"/>
    </source>
</evidence>
<dbReference type="HOGENOM" id="CLU_032341_1_2_1"/>
<dbReference type="CTD" id="20231758"/>
<dbReference type="RefSeq" id="XP_009056044.1">
    <property type="nucleotide sequence ID" value="XM_009057796.1"/>
</dbReference>
<evidence type="ECO:0000256" key="4">
    <source>
        <dbReference type="ARBA" id="ARBA00022679"/>
    </source>
</evidence>
<evidence type="ECO:0000256" key="3">
    <source>
        <dbReference type="ARBA" id="ARBA00022676"/>
    </source>
</evidence>
<proteinExistence type="inferred from homology"/>
<dbReference type="AlphaFoldDB" id="V4BWI4"/>
<dbReference type="Proteomes" id="UP000030746">
    <property type="component" value="Unassembled WGS sequence"/>
</dbReference>
<dbReference type="InterPro" id="IPR003406">
    <property type="entry name" value="Glyco_trans_14"/>
</dbReference>
<dbReference type="GeneID" id="20231758"/>
<dbReference type="STRING" id="225164.V4BWI4"/>
<feature type="non-terminal residue" evidence="11">
    <location>
        <position position="1"/>
    </location>
</feature>
<keyword evidence="4" id="KW-0808">Transferase</keyword>
<dbReference type="GO" id="GO:0008375">
    <property type="term" value="F:acetylglucosaminyltransferase activity"/>
    <property type="evidence" value="ECO:0007669"/>
    <property type="project" value="TreeGrafter"/>
</dbReference>
<dbReference type="PANTHER" id="PTHR19297:SF191">
    <property type="entry name" value="PROTEIN XYLOSYLTRANSFERASE"/>
    <property type="match status" value="1"/>
</dbReference>
<dbReference type="Pfam" id="PF02485">
    <property type="entry name" value="Branch"/>
    <property type="match status" value="1"/>
</dbReference>
<comment type="subcellular location">
    <subcellularLocation>
        <location evidence="1">Membrane</location>
        <topology evidence="1">Single-pass type II membrane protein</topology>
    </subcellularLocation>
</comment>
<gene>
    <name evidence="11" type="ORF">LOTGIDRAFT_119622</name>
</gene>
<sequence>SENCELFRQINGYDNKYITNEELDFPLAFGIRLYDSENQVEQLLRTIYRPHNFYCLHVDKQNSSTKTYQHLKSIAKCFDNVIILSQIRTVYGSIKLVYADLLCMEKALNSKVNWKYHLNMAGSEMPIKTNLEIVKICKILKGRNDLESQPMPARSALRYSRRFDISGDIPIYIGEKSKPFQYELKYRKGCAYGLMSRNFTKFILTNELSKSFLNYLKDTYAPDETYFPSLNFLNNAPGGYNVTLKHSNFDYISRIVLWQWDKIVCNGTFRHAVCVFNSNALQWLTNRPEVIVNKVLGRYDGIIIDCLEEYLFNRSRDRSLFQTDIYKHYPHTKDLYN</sequence>
<keyword evidence="12" id="KW-1185">Reference proteome</keyword>
<evidence type="ECO:0000256" key="8">
    <source>
        <dbReference type="ARBA" id="ARBA00023136"/>
    </source>
</evidence>
<evidence type="ECO:0000256" key="5">
    <source>
        <dbReference type="ARBA" id="ARBA00022692"/>
    </source>
</evidence>
<evidence type="ECO:0000313" key="12">
    <source>
        <dbReference type="Proteomes" id="UP000030746"/>
    </source>
</evidence>
<keyword evidence="7" id="KW-1133">Transmembrane helix</keyword>
<evidence type="ECO:0000256" key="10">
    <source>
        <dbReference type="ARBA" id="ARBA00038150"/>
    </source>
</evidence>
<keyword evidence="9" id="KW-0325">Glycoprotein</keyword>
<dbReference type="EMBL" id="KB201931">
    <property type="protein sequence ID" value="ESO93349.1"/>
    <property type="molecule type" value="Genomic_DNA"/>
</dbReference>
<evidence type="ECO:0000256" key="6">
    <source>
        <dbReference type="ARBA" id="ARBA00022968"/>
    </source>
</evidence>
<dbReference type="OrthoDB" id="2019572at2759"/>
<keyword evidence="8" id="KW-0472">Membrane</keyword>
<evidence type="ECO:0000313" key="11">
    <source>
        <dbReference type="EMBL" id="ESO93349.1"/>
    </source>
</evidence>
<keyword evidence="6" id="KW-0735">Signal-anchor</keyword>